<dbReference type="InterPro" id="IPR058532">
    <property type="entry name" value="YjbR/MT2646/Rv2570-like"/>
</dbReference>
<accession>A0ABU1V027</accession>
<comment type="caution">
    <text evidence="1">The sequence shown here is derived from an EMBL/GenBank/DDBJ whole genome shotgun (WGS) entry which is preliminary data.</text>
</comment>
<dbReference type="Proteomes" id="UP001253595">
    <property type="component" value="Unassembled WGS sequence"/>
</dbReference>
<gene>
    <name evidence="1" type="ORF">J2X05_002822</name>
</gene>
<sequence length="116" mass="13178">MVFDVKKYLLNKPEAVEAFPFGPEVAVYKVRDKIFALIGMENNEVRINLKCDPAEAEQLRMVFDAVLPGYHMNKKHWNTVIINGSIPDSEVKRMIDNSYALIVKKLGKSAAQLLLK</sequence>
<organism evidence="1 2">
    <name type="scientific">Cellvibrio fibrivorans</name>
    <dbReference type="NCBI Taxonomy" id="126350"/>
    <lineage>
        <taxon>Bacteria</taxon>
        <taxon>Pseudomonadati</taxon>
        <taxon>Pseudomonadota</taxon>
        <taxon>Gammaproteobacteria</taxon>
        <taxon>Cellvibrionales</taxon>
        <taxon>Cellvibrionaceae</taxon>
        <taxon>Cellvibrio</taxon>
    </lineage>
</organism>
<reference evidence="1 2" key="1">
    <citation type="submission" date="2023-07" db="EMBL/GenBank/DDBJ databases">
        <title>Sorghum-associated microbial communities from plants grown in Nebraska, USA.</title>
        <authorList>
            <person name="Schachtman D."/>
        </authorList>
    </citation>
    <scope>NUCLEOTIDE SEQUENCE [LARGE SCALE GENOMIC DNA]</scope>
    <source>
        <strain evidence="1 2">BE190</strain>
    </source>
</reference>
<dbReference type="SUPFAM" id="SSF142906">
    <property type="entry name" value="YjbR-like"/>
    <property type="match status" value="1"/>
</dbReference>
<dbReference type="Gene3D" id="3.90.1150.30">
    <property type="match status" value="1"/>
</dbReference>
<dbReference type="PANTHER" id="PTHR35145">
    <property type="entry name" value="CYTOPLASMIC PROTEIN-RELATED"/>
    <property type="match status" value="1"/>
</dbReference>
<dbReference type="EMBL" id="JAVDVX010000005">
    <property type="protein sequence ID" value="MDR7090796.1"/>
    <property type="molecule type" value="Genomic_DNA"/>
</dbReference>
<dbReference type="InterPro" id="IPR038056">
    <property type="entry name" value="YjbR-like_sf"/>
</dbReference>
<name>A0ABU1V027_9GAMM</name>
<dbReference type="GO" id="GO:0003677">
    <property type="term" value="F:DNA binding"/>
    <property type="evidence" value="ECO:0007669"/>
    <property type="project" value="UniProtKB-KW"/>
</dbReference>
<dbReference type="PANTHER" id="PTHR35145:SF1">
    <property type="entry name" value="CYTOPLASMIC PROTEIN"/>
    <property type="match status" value="1"/>
</dbReference>
<dbReference type="RefSeq" id="WP_310073409.1">
    <property type="nucleotide sequence ID" value="NZ_JAVDVX010000005.1"/>
</dbReference>
<keyword evidence="2" id="KW-1185">Reference proteome</keyword>
<proteinExistence type="predicted"/>
<evidence type="ECO:0000313" key="1">
    <source>
        <dbReference type="EMBL" id="MDR7090796.1"/>
    </source>
</evidence>
<dbReference type="Pfam" id="PF04237">
    <property type="entry name" value="YjbR"/>
    <property type="match status" value="1"/>
</dbReference>
<evidence type="ECO:0000313" key="2">
    <source>
        <dbReference type="Proteomes" id="UP001253595"/>
    </source>
</evidence>
<dbReference type="InterPro" id="IPR007351">
    <property type="entry name" value="YjbR"/>
</dbReference>
<keyword evidence="1" id="KW-0238">DNA-binding</keyword>
<protein>
    <submittedName>
        <fullName evidence="1">DNA-binding protein (MmcQ/YjbR family)</fullName>
    </submittedName>
</protein>